<dbReference type="AlphaFoldDB" id="A0A564YU55"/>
<dbReference type="Pfam" id="PF21044">
    <property type="entry name" value="CIP2A_N"/>
    <property type="match status" value="1"/>
</dbReference>
<protein>
    <recommendedName>
        <fullName evidence="2">CIP2A N-terminal domain-containing protein</fullName>
    </recommendedName>
</protein>
<accession>A0A564YU55</accession>
<evidence type="ECO:0000313" key="4">
    <source>
        <dbReference type="Proteomes" id="UP000321570"/>
    </source>
</evidence>
<dbReference type="EMBL" id="CABIJS010000388">
    <property type="protein sequence ID" value="VUZ50700.1"/>
    <property type="molecule type" value="Genomic_DNA"/>
</dbReference>
<dbReference type="InterPro" id="IPR048701">
    <property type="entry name" value="CIP2A_N"/>
</dbReference>
<reference evidence="3 4" key="1">
    <citation type="submission" date="2019-07" db="EMBL/GenBank/DDBJ databases">
        <authorList>
            <person name="Jastrzebski P J."/>
            <person name="Paukszto L."/>
            <person name="Jastrzebski P J."/>
        </authorList>
    </citation>
    <scope>NUCLEOTIDE SEQUENCE [LARGE SCALE GENOMIC DNA]</scope>
    <source>
        <strain evidence="3 4">WMS-il1</strain>
    </source>
</reference>
<feature type="non-terminal residue" evidence="3">
    <location>
        <position position="1"/>
    </location>
</feature>
<proteinExistence type="predicted"/>
<dbReference type="CDD" id="cd22265">
    <property type="entry name" value="UDM1_RNF168"/>
    <property type="match status" value="1"/>
</dbReference>
<keyword evidence="1" id="KW-0175">Coiled coil</keyword>
<keyword evidence="4" id="KW-1185">Reference proteome</keyword>
<sequence>INQLDKFFSFALCSPSGRKLRSIALSVISIYAEDISSRYFLLSQFSILETILYGICNWTEESLRIEALTSFYRCTFELCYMPLDYSEDLIICGARQALSCLQNPERHVGIEIPLGILANLSRNHSAIHKALKNLDDFDLLRKLLLRIMEDVTSKQMEIVLSMSIIYHLFGVTDKFFDNRNINTSLQVLFNIFLRGNSFIESSYAVDILIDFCNDSSSFSLVKSHSSLKQTIEGAVGYLLSGDSKLIPKLLGFLSVLLKQDSDLTSFVKSLVFRPSQGGSFPIISAVANHLANPKDHLLSASVASFLFELLSSASDFENSNILIQLLEIITQSLSVCLESSVSVVIFRQRLIMHCASLIIQRISQICCSMDGESIDISGGHVAHLGHLAQSLAWQNLESNAQLISILTPTANIDGVVAENGQLVAAMLSTIDALDLLLTCTDFLSIASPVSATQKSQENMDPDETRVDFALPNIEKMRITDDAISSSGSCGSIAGHLHRCGNALQRCLEAAPLPPILALILVIGDGCGDSESNFSSRAVVLRLMKIALSLQNFSTSSFLYILSTLLPPGCRSLEDYVESRLLSLTNNSENYDSKFVPSTFLSEWIVSTQKRCQTKKQKSNELNTKKLRHFSESTINKLSTALDKSALSFLNIAGSEAMTICQQKIELLQSRESVLEAEVAAKREALRTADALAEHYRSRSVIAEGEVRRLLQLQTVALVSAESQRIALDAEQEKASQHEEEIQRLSAELAGKKKECEALLATKNSLQSKLTSMREQNRTMDATIEHFRKQLDEAKQVIDQKDAEILQYNNMARIINELTGKVQPANLSNSKNI</sequence>
<feature type="coiled-coil region" evidence="1">
    <location>
        <begin position="720"/>
        <end position="810"/>
    </location>
</feature>
<dbReference type="PANTHER" id="PTHR23161">
    <property type="entry name" value="PROTEIN CIP2A"/>
    <property type="match status" value="1"/>
</dbReference>
<evidence type="ECO:0000259" key="2">
    <source>
        <dbReference type="Pfam" id="PF21044"/>
    </source>
</evidence>
<evidence type="ECO:0000256" key="1">
    <source>
        <dbReference type="SAM" id="Coils"/>
    </source>
</evidence>
<organism evidence="3 4">
    <name type="scientific">Hymenolepis diminuta</name>
    <name type="common">Rat tapeworm</name>
    <dbReference type="NCBI Taxonomy" id="6216"/>
    <lineage>
        <taxon>Eukaryota</taxon>
        <taxon>Metazoa</taxon>
        <taxon>Spiralia</taxon>
        <taxon>Lophotrochozoa</taxon>
        <taxon>Platyhelminthes</taxon>
        <taxon>Cestoda</taxon>
        <taxon>Eucestoda</taxon>
        <taxon>Cyclophyllidea</taxon>
        <taxon>Hymenolepididae</taxon>
        <taxon>Hymenolepis</taxon>
    </lineage>
</organism>
<gene>
    <name evidence="3" type="ORF">WMSIL1_LOCUS9588</name>
</gene>
<name>A0A564YU55_HYMDI</name>
<dbReference type="PANTHER" id="PTHR23161:SF2">
    <property type="entry name" value="PROTEIN CIP2A"/>
    <property type="match status" value="1"/>
</dbReference>
<feature type="domain" description="CIP2A N-terminal" evidence="2">
    <location>
        <begin position="100"/>
        <end position="279"/>
    </location>
</feature>
<evidence type="ECO:0000313" key="3">
    <source>
        <dbReference type="EMBL" id="VUZ50700.1"/>
    </source>
</evidence>
<dbReference type="Proteomes" id="UP000321570">
    <property type="component" value="Unassembled WGS sequence"/>
</dbReference>
<dbReference type="InterPro" id="IPR042510">
    <property type="entry name" value="CIP2A"/>
</dbReference>